<dbReference type="EMBL" id="CAFBLU010000033">
    <property type="protein sequence ID" value="CAB4880945.1"/>
    <property type="molecule type" value="Genomic_DNA"/>
</dbReference>
<proteinExistence type="predicted"/>
<organism evidence="1">
    <name type="scientific">freshwater metagenome</name>
    <dbReference type="NCBI Taxonomy" id="449393"/>
    <lineage>
        <taxon>unclassified sequences</taxon>
        <taxon>metagenomes</taxon>
        <taxon>ecological metagenomes</taxon>
    </lineage>
</organism>
<protein>
    <submittedName>
        <fullName evidence="1">Unannotated protein</fullName>
    </submittedName>
</protein>
<accession>A0A6J7EI23</accession>
<dbReference type="AlphaFoldDB" id="A0A6J7EI23"/>
<name>A0A6J7EI23_9ZZZZ</name>
<sequence length="213" mass="23404">MTIVDDRFEQYSGAARAGEGIELAPLLDGLGQVERAELTARARRFDAWHEEASGYQNALKTSPELERLGRSAAGVSGVWPSLLPQLRREAGVDREQLTQRLHAELDPAEDANKVGQYYHQMEWGTLPASGVSRVVIEALANILDTDPDELQGAGTAGAAEWERKLRKAQAGRLPKRVFARLVGESKPLSINDEEFSPPKAADWDETDRLFLGG</sequence>
<gene>
    <name evidence="1" type="ORF">UFOPK3444_01418</name>
</gene>
<evidence type="ECO:0000313" key="1">
    <source>
        <dbReference type="EMBL" id="CAB4880945.1"/>
    </source>
</evidence>
<reference evidence="1" key="1">
    <citation type="submission" date="2020-05" db="EMBL/GenBank/DDBJ databases">
        <authorList>
            <person name="Chiriac C."/>
            <person name="Salcher M."/>
            <person name="Ghai R."/>
            <person name="Kavagutti S V."/>
        </authorList>
    </citation>
    <scope>NUCLEOTIDE SEQUENCE</scope>
</reference>